<dbReference type="AlphaFoldDB" id="A0A139SVR7"/>
<protein>
    <submittedName>
        <fullName evidence="2">Uncharacterized protein</fullName>
    </submittedName>
</protein>
<dbReference type="Proteomes" id="UP000072660">
    <property type="component" value="Unassembled WGS sequence"/>
</dbReference>
<keyword evidence="1" id="KW-0472">Membrane</keyword>
<accession>A0A139SVR7</accession>
<sequence>MSTITITAPKLLKAPQKRLFIKLGLKALSALCGYALLFSLAFALAGVLVMVITAPNNPDDWVKEDFILQTQIGYAFIAAMVFAALMLLLEKTGRDINEPQ</sequence>
<feature type="transmembrane region" description="Helical" evidence="1">
    <location>
        <begin position="72"/>
        <end position="89"/>
    </location>
</feature>
<keyword evidence="1" id="KW-1133">Transmembrane helix</keyword>
<reference evidence="2 3" key="1">
    <citation type="submission" date="2016-02" db="EMBL/GenBank/DDBJ databases">
        <authorList>
            <person name="Wen L."/>
            <person name="He K."/>
            <person name="Yang H."/>
        </authorList>
    </citation>
    <scope>NUCLEOTIDE SEQUENCE [LARGE SCALE GENOMIC DNA]</scope>
    <source>
        <strain evidence="2 3">CV58</strain>
    </source>
</reference>
<gene>
    <name evidence="2" type="ORF">AXE65_12760</name>
</gene>
<evidence type="ECO:0000313" key="2">
    <source>
        <dbReference type="EMBL" id="KXU38560.1"/>
    </source>
</evidence>
<dbReference type="EMBL" id="LSZO01000114">
    <property type="protein sequence ID" value="KXU38560.1"/>
    <property type="molecule type" value="Genomic_DNA"/>
</dbReference>
<comment type="caution">
    <text evidence="2">The sequence shown here is derived from an EMBL/GenBank/DDBJ whole genome shotgun (WGS) entry which is preliminary data.</text>
</comment>
<name>A0A139SVR7_9GAMM</name>
<keyword evidence="1" id="KW-0812">Transmembrane</keyword>
<evidence type="ECO:0000256" key="1">
    <source>
        <dbReference type="SAM" id="Phobius"/>
    </source>
</evidence>
<feature type="transmembrane region" description="Helical" evidence="1">
    <location>
        <begin position="27"/>
        <end position="52"/>
    </location>
</feature>
<proteinExistence type="predicted"/>
<keyword evidence="3" id="KW-1185">Reference proteome</keyword>
<dbReference type="RefSeq" id="WP_068389101.1">
    <property type="nucleotide sequence ID" value="NZ_LSZO01000114.1"/>
</dbReference>
<evidence type="ECO:0000313" key="3">
    <source>
        <dbReference type="Proteomes" id="UP000072660"/>
    </source>
</evidence>
<organism evidence="2 3">
    <name type="scientific">Ventosimonas gracilis</name>
    <dbReference type="NCBI Taxonomy" id="1680762"/>
    <lineage>
        <taxon>Bacteria</taxon>
        <taxon>Pseudomonadati</taxon>
        <taxon>Pseudomonadota</taxon>
        <taxon>Gammaproteobacteria</taxon>
        <taxon>Pseudomonadales</taxon>
        <taxon>Ventosimonadaceae</taxon>
        <taxon>Ventosimonas</taxon>
    </lineage>
</organism>